<dbReference type="InterPro" id="IPR014729">
    <property type="entry name" value="Rossmann-like_a/b/a_fold"/>
</dbReference>
<dbReference type="Gene3D" id="3.40.50.620">
    <property type="entry name" value="HUPs"/>
    <property type="match status" value="1"/>
</dbReference>
<keyword evidence="5 9" id="KW-0067">ATP-binding</keyword>
<evidence type="ECO:0000256" key="10">
    <source>
        <dbReference type="PIRSR" id="PIRSR001589-3"/>
    </source>
</evidence>
<organism evidence="12">
    <name type="scientific">Eiseniibacteriota bacterium</name>
    <dbReference type="NCBI Taxonomy" id="2212470"/>
    <lineage>
        <taxon>Bacteria</taxon>
        <taxon>Candidatus Eiseniibacteriota</taxon>
    </lineage>
</organism>
<dbReference type="CDD" id="cd01991">
    <property type="entry name" value="Asn_synthase_B_C"/>
    <property type="match status" value="1"/>
</dbReference>
<dbReference type="EC" id="6.3.5.4" evidence="3"/>
<feature type="site" description="Important for beta-aspartyl-AMP intermediate formation" evidence="10">
    <location>
        <position position="364"/>
    </location>
</feature>
<evidence type="ECO:0000256" key="2">
    <source>
        <dbReference type="ARBA" id="ARBA00005752"/>
    </source>
</evidence>
<dbReference type="GO" id="GO:0005829">
    <property type="term" value="C:cytosol"/>
    <property type="evidence" value="ECO:0007669"/>
    <property type="project" value="TreeGrafter"/>
</dbReference>
<dbReference type="PROSITE" id="PS51278">
    <property type="entry name" value="GATASE_TYPE_2"/>
    <property type="match status" value="1"/>
</dbReference>
<dbReference type="PANTHER" id="PTHR43284">
    <property type="entry name" value="ASPARAGINE SYNTHETASE (GLUTAMINE-HYDROLYZING)"/>
    <property type="match status" value="1"/>
</dbReference>
<evidence type="ECO:0000256" key="1">
    <source>
        <dbReference type="ARBA" id="ARBA00005187"/>
    </source>
</evidence>
<dbReference type="PIRSF" id="PIRSF001589">
    <property type="entry name" value="Asn_synthetase_glu-h"/>
    <property type="match status" value="1"/>
</dbReference>
<dbReference type="NCBIfam" id="TIGR01536">
    <property type="entry name" value="asn_synth_AEB"/>
    <property type="match status" value="1"/>
</dbReference>
<dbReference type="GO" id="GO:0004066">
    <property type="term" value="F:asparagine synthase (glutamine-hydrolyzing) activity"/>
    <property type="evidence" value="ECO:0007669"/>
    <property type="project" value="UniProtKB-EC"/>
</dbReference>
<keyword evidence="8" id="KW-0028">Amino-acid biosynthesis</keyword>
<feature type="active site" description="For GATase activity" evidence="8">
    <location>
        <position position="2"/>
    </location>
</feature>
<dbReference type="InterPro" id="IPR033738">
    <property type="entry name" value="AsnB_N"/>
</dbReference>
<comment type="catalytic activity">
    <reaction evidence="7">
        <text>L-aspartate + L-glutamine + ATP + H2O = L-asparagine + L-glutamate + AMP + diphosphate + H(+)</text>
        <dbReference type="Rhea" id="RHEA:12228"/>
        <dbReference type="ChEBI" id="CHEBI:15377"/>
        <dbReference type="ChEBI" id="CHEBI:15378"/>
        <dbReference type="ChEBI" id="CHEBI:29985"/>
        <dbReference type="ChEBI" id="CHEBI:29991"/>
        <dbReference type="ChEBI" id="CHEBI:30616"/>
        <dbReference type="ChEBI" id="CHEBI:33019"/>
        <dbReference type="ChEBI" id="CHEBI:58048"/>
        <dbReference type="ChEBI" id="CHEBI:58359"/>
        <dbReference type="ChEBI" id="CHEBI:456215"/>
        <dbReference type="EC" id="6.3.5.4"/>
    </reaction>
</comment>
<dbReference type="InterPro" id="IPR001962">
    <property type="entry name" value="Asn_synthase"/>
</dbReference>
<evidence type="ECO:0000256" key="6">
    <source>
        <dbReference type="ARBA" id="ARBA00022962"/>
    </source>
</evidence>
<dbReference type="SUPFAM" id="SSF52402">
    <property type="entry name" value="Adenine nucleotide alpha hydrolases-like"/>
    <property type="match status" value="1"/>
</dbReference>
<dbReference type="PANTHER" id="PTHR43284:SF1">
    <property type="entry name" value="ASPARAGINE SYNTHETASE"/>
    <property type="match status" value="1"/>
</dbReference>
<dbReference type="Gene3D" id="3.60.20.10">
    <property type="entry name" value="Glutamine Phosphoribosylpyrophosphate, subunit 1, domain 1"/>
    <property type="match status" value="1"/>
</dbReference>
<evidence type="ECO:0000259" key="11">
    <source>
        <dbReference type="PROSITE" id="PS51278"/>
    </source>
</evidence>
<sequence length="644" mass="71907">MCGIAGVFHYASGAPADRALLERQATVMRHRGPDDADVWTDGPAGFSHRRLSIVDLSPGGHQPMPNEDGSLWVTYNGELYGWPEIRSWLAGRGHRFRGTSDTEALLHLYEEHGEGLFEHLRGMFAFGLFDRSRRRLLLGRDRLGIKPLYWHDDGRRIAFASELKALMLDPAVPRDLDHEAIAEYLTFQYVPAPRTPWTGVRKLPAGHYLVCDANGPQVRRYWSMPVEPERGHSAEWYRERLRALLAEAVRLRLVADVPLGAFLSGGVDSSVVVALMAEAVNEPIKTFSIGFEGFPGGDELGHAREVARHLGTDHHEFTVRPDALALLPALAWLCDEPFADPSIVPTYHVSRMARREVTVALSGDGGDEAYAGYVTYPWARRFAALDGIPRGLRRAMAQAASGLRPGSAVRRRLRRLAMSIADRHLEAMSYFPPDELQPLLSPELRDRLKGHDPYAAHRARHAEAATAVGDIPALLHLDAHTYMVDDVLHKVDRASMFNSLEVRVPLLDHKVMEFVARVPFEFKLRGDTTKWLLRETLRGRLPAATLARGKQGFGVPLDHWLRGDLGVLARELLLDTRARRRGWFDERRIERLLGGAPGDERAGRKVWALVCLELWAQCFLDRPREALAAPVAAPGDAAVSATAR</sequence>
<reference evidence="12" key="1">
    <citation type="journal article" date="2020" name="mSystems">
        <title>Genome- and Community-Level Interaction Insights into Carbon Utilization and Element Cycling Functions of Hydrothermarchaeota in Hydrothermal Sediment.</title>
        <authorList>
            <person name="Zhou Z."/>
            <person name="Liu Y."/>
            <person name="Xu W."/>
            <person name="Pan J."/>
            <person name="Luo Z.H."/>
            <person name="Li M."/>
        </authorList>
    </citation>
    <scope>NUCLEOTIDE SEQUENCE [LARGE SCALE GENOMIC DNA]</scope>
    <source>
        <strain evidence="12">SpSt-381</strain>
    </source>
</reference>
<evidence type="ECO:0000256" key="7">
    <source>
        <dbReference type="ARBA" id="ARBA00048741"/>
    </source>
</evidence>
<protein>
    <recommendedName>
        <fullName evidence="3">asparagine synthase (glutamine-hydrolyzing)</fullName>
        <ecNumber evidence="3">6.3.5.4</ecNumber>
    </recommendedName>
</protein>
<feature type="domain" description="Glutamine amidotransferase type-2" evidence="11">
    <location>
        <begin position="2"/>
        <end position="214"/>
    </location>
</feature>
<feature type="binding site" evidence="9">
    <location>
        <begin position="362"/>
        <end position="363"/>
    </location>
    <ligand>
        <name>ATP</name>
        <dbReference type="ChEBI" id="CHEBI:30616"/>
    </ligand>
</feature>
<keyword evidence="12" id="KW-0436">Ligase</keyword>
<dbReference type="GO" id="GO:0005524">
    <property type="term" value="F:ATP binding"/>
    <property type="evidence" value="ECO:0007669"/>
    <property type="project" value="UniProtKB-KW"/>
</dbReference>
<feature type="binding site" evidence="9">
    <location>
        <position position="289"/>
    </location>
    <ligand>
        <name>ATP</name>
        <dbReference type="ChEBI" id="CHEBI:30616"/>
    </ligand>
</feature>
<accession>A0A832I3N2</accession>
<gene>
    <name evidence="12" type="primary">asnB</name>
    <name evidence="12" type="ORF">ENR23_12435</name>
</gene>
<keyword evidence="6 8" id="KW-0315">Glutamine amidotransferase</keyword>
<evidence type="ECO:0000256" key="9">
    <source>
        <dbReference type="PIRSR" id="PIRSR001589-2"/>
    </source>
</evidence>
<dbReference type="InterPro" id="IPR017932">
    <property type="entry name" value="GATase_2_dom"/>
</dbReference>
<evidence type="ECO:0000256" key="5">
    <source>
        <dbReference type="ARBA" id="ARBA00022840"/>
    </source>
</evidence>
<comment type="pathway">
    <text evidence="1">Amino-acid biosynthesis; L-asparagine biosynthesis; L-asparagine from L-aspartate (L-Gln route): step 1/1.</text>
</comment>
<feature type="binding site" evidence="9">
    <location>
        <position position="101"/>
    </location>
    <ligand>
        <name>L-glutamine</name>
        <dbReference type="ChEBI" id="CHEBI:58359"/>
    </ligand>
</feature>
<dbReference type="InterPro" id="IPR051786">
    <property type="entry name" value="ASN_synthetase/amidase"/>
</dbReference>
<comment type="caution">
    <text evidence="12">The sequence shown here is derived from an EMBL/GenBank/DDBJ whole genome shotgun (WGS) entry which is preliminary data.</text>
</comment>
<dbReference type="SUPFAM" id="SSF56235">
    <property type="entry name" value="N-terminal nucleophile aminohydrolases (Ntn hydrolases)"/>
    <property type="match status" value="1"/>
</dbReference>
<proteinExistence type="inferred from homology"/>
<dbReference type="GO" id="GO:0006529">
    <property type="term" value="P:asparagine biosynthetic process"/>
    <property type="evidence" value="ECO:0007669"/>
    <property type="project" value="UniProtKB-KW"/>
</dbReference>
<keyword evidence="4 9" id="KW-0547">Nucleotide-binding</keyword>
<evidence type="ECO:0000256" key="4">
    <source>
        <dbReference type="ARBA" id="ARBA00022741"/>
    </source>
</evidence>
<dbReference type="AlphaFoldDB" id="A0A832I3N2"/>
<dbReference type="EMBL" id="DSQF01000025">
    <property type="protein sequence ID" value="HGZ44199.1"/>
    <property type="molecule type" value="Genomic_DNA"/>
</dbReference>
<comment type="similarity">
    <text evidence="2">Belongs to the asparagine synthetase family.</text>
</comment>
<keyword evidence="8" id="KW-0061">Asparagine biosynthesis</keyword>
<evidence type="ECO:0000256" key="3">
    <source>
        <dbReference type="ARBA" id="ARBA00012737"/>
    </source>
</evidence>
<evidence type="ECO:0000256" key="8">
    <source>
        <dbReference type="PIRSR" id="PIRSR001589-1"/>
    </source>
</evidence>
<dbReference type="Pfam" id="PF13537">
    <property type="entry name" value="GATase_7"/>
    <property type="match status" value="1"/>
</dbReference>
<dbReference type="Pfam" id="PF00733">
    <property type="entry name" value="Asn_synthase"/>
    <property type="match status" value="1"/>
</dbReference>
<evidence type="ECO:0000313" key="12">
    <source>
        <dbReference type="EMBL" id="HGZ44199.1"/>
    </source>
</evidence>
<name>A0A832I3N2_UNCEI</name>
<dbReference type="InterPro" id="IPR006426">
    <property type="entry name" value="Asn_synth_AEB"/>
</dbReference>
<dbReference type="InterPro" id="IPR029055">
    <property type="entry name" value="Ntn_hydrolases_N"/>
</dbReference>
<dbReference type="CDD" id="cd00712">
    <property type="entry name" value="AsnB"/>
    <property type="match status" value="1"/>
</dbReference>